<dbReference type="SUPFAM" id="SSF54556">
    <property type="entry name" value="Chitinase insertion domain"/>
    <property type="match status" value="1"/>
</dbReference>
<keyword evidence="8" id="KW-0812">Transmembrane</keyword>
<dbReference type="PANTHER" id="PTHR11177">
    <property type="entry name" value="CHITINASE"/>
    <property type="match status" value="1"/>
</dbReference>
<dbReference type="SUPFAM" id="SSF57625">
    <property type="entry name" value="Invertebrate chitin-binding proteins"/>
    <property type="match status" value="1"/>
</dbReference>
<feature type="domain" description="Chitin-binding type-2" evidence="9">
    <location>
        <begin position="428"/>
        <end position="481"/>
    </location>
</feature>
<keyword evidence="12" id="KW-1185">Reference proteome</keyword>
<keyword evidence="7" id="KW-0624">Polysaccharide degradation</keyword>
<organism evidence="11 12">
    <name type="scientific">Pleurodeles waltl</name>
    <name type="common">Iberian ribbed newt</name>
    <dbReference type="NCBI Taxonomy" id="8319"/>
    <lineage>
        <taxon>Eukaryota</taxon>
        <taxon>Metazoa</taxon>
        <taxon>Chordata</taxon>
        <taxon>Craniata</taxon>
        <taxon>Vertebrata</taxon>
        <taxon>Euteleostomi</taxon>
        <taxon>Amphibia</taxon>
        <taxon>Batrachia</taxon>
        <taxon>Caudata</taxon>
        <taxon>Salamandroidea</taxon>
        <taxon>Salamandridae</taxon>
        <taxon>Pleurodelinae</taxon>
        <taxon>Pleurodeles</taxon>
    </lineage>
</organism>
<evidence type="ECO:0000256" key="3">
    <source>
        <dbReference type="ARBA" id="ARBA00012729"/>
    </source>
</evidence>
<evidence type="ECO:0000259" key="10">
    <source>
        <dbReference type="PROSITE" id="PS51910"/>
    </source>
</evidence>
<evidence type="ECO:0000259" key="9">
    <source>
        <dbReference type="PROSITE" id="PS50940"/>
    </source>
</evidence>
<keyword evidence="5" id="KW-0146">Chitin degradation</keyword>
<dbReference type="GO" id="GO:0006032">
    <property type="term" value="P:chitin catabolic process"/>
    <property type="evidence" value="ECO:0007669"/>
    <property type="project" value="UniProtKB-KW"/>
</dbReference>
<evidence type="ECO:0000256" key="4">
    <source>
        <dbReference type="ARBA" id="ARBA00022669"/>
    </source>
</evidence>
<reference evidence="11" key="1">
    <citation type="journal article" date="2022" name="bioRxiv">
        <title>Sequencing and chromosome-scale assembly of the giantPleurodeles waltlgenome.</title>
        <authorList>
            <person name="Brown T."/>
            <person name="Elewa A."/>
            <person name="Iarovenko S."/>
            <person name="Subramanian E."/>
            <person name="Araus A.J."/>
            <person name="Petzold A."/>
            <person name="Susuki M."/>
            <person name="Suzuki K.-i.T."/>
            <person name="Hayashi T."/>
            <person name="Toyoda A."/>
            <person name="Oliveira C."/>
            <person name="Osipova E."/>
            <person name="Leigh N.D."/>
            <person name="Simon A."/>
            <person name="Yun M.H."/>
        </authorList>
    </citation>
    <scope>NUCLEOTIDE SEQUENCE</scope>
    <source>
        <strain evidence="11">20211129_DDA</strain>
        <tissue evidence="11">Liver</tissue>
    </source>
</reference>
<accession>A0AAV7QBS3</accession>
<keyword evidence="8" id="KW-0472">Membrane</keyword>
<keyword evidence="8" id="KW-1133">Transmembrane helix</keyword>
<comment type="similarity">
    <text evidence="2">Belongs to the glycosyl hydrolase 18 family. Chitinase class II subfamily.</text>
</comment>
<comment type="caution">
    <text evidence="11">The sequence shown here is derived from an EMBL/GenBank/DDBJ whole genome shotgun (WGS) entry which is preliminary data.</text>
</comment>
<dbReference type="Proteomes" id="UP001066276">
    <property type="component" value="Chromosome 6"/>
</dbReference>
<dbReference type="Gene3D" id="3.20.20.80">
    <property type="entry name" value="Glycosidases"/>
    <property type="match status" value="2"/>
</dbReference>
<comment type="catalytic activity">
    <reaction evidence="1">
        <text>Random endo-hydrolysis of N-acetyl-beta-D-glucosaminide (1-&gt;4)-beta-linkages in chitin and chitodextrins.</text>
        <dbReference type="EC" id="3.2.1.14"/>
    </reaction>
</comment>
<evidence type="ECO:0000256" key="2">
    <source>
        <dbReference type="ARBA" id="ARBA00009121"/>
    </source>
</evidence>
<dbReference type="PROSITE" id="PS51910">
    <property type="entry name" value="GH18_2"/>
    <property type="match status" value="1"/>
</dbReference>
<evidence type="ECO:0000256" key="8">
    <source>
        <dbReference type="SAM" id="Phobius"/>
    </source>
</evidence>
<dbReference type="PANTHER" id="PTHR11177:SF248">
    <property type="entry name" value="CHITOTRIOSIDASE-1"/>
    <property type="match status" value="1"/>
</dbReference>
<dbReference type="InterPro" id="IPR036508">
    <property type="entry name" value="Chitin-bd_dom_sf"/>
</dbReference>
<dbReference type="AlphaFoldDB" id="A0AAV7QBS3"/>
<dbReference type="EMBL" id="JANPWB010000010">
    <property type="protein sequence ID" value="KAJ1137991.1"/>
    <property type="molecule type" value="Genomic_DNA"/>
</dbReference>
<protein>
    <recommendedName>
        <fullName evidence="3">chitinase</fullName>
        <ecNumber evidence="3">3.2.1.14</ecNumber>
    </recommendedName>
</protein>
<proteinExistence type="inferred from homology"/>
<dbReference type="SUPFAM" id="SSF51445">
    <property type="entry name" value="(Trans)glycosidases"/>
    <property type="match status" value="1"/>
</dbReference>
<dbReference type="InterPro" id="IPR017853">
    <property type="entry name" value="GH"/>
</dbReference>
<evidence type="ECO:0000313" key="12">
    <source>
        <dbReference type="Proteomes" id="UP001066276"/>
    </source>
</evidence>
<dbReference type="InterPro" id="IPR001223">
    <property type="entry name" value="Glyco_hydro18_cat"/>
</dbReference>
<dbReference type="Pfam" id="PF00704">
    <property type="entry name" value="Glyco_hydro_18"/>
    <property type="match status" value="1"/>
</dbReference>
<gene>
    <name evidence="11" type="ORF">NDU88_004382</name>
</gene>
<keyword evidence="6" id="KW-1015">Disulfide bond</keyword>
<dbReference type="GO" id="GO:0000272">
    <property type="term" value="P:polysaccharide catabolic process"/>
    <property type="evidence" value="ECO:0007669"/>
    <property type="project" value="UniProtKB-KW"/>
</dbReference>
<dbReference type="Pfam" id="PF01607">
    <property type="entry name" value="CBM_14"/>
    <property type="match status" value="1"/>
</dbReference>
<evidence type="ECO:0000256" key="7">
    <source>
        <dbReference type="ARBA" id="ARBA00023326"/>
    </source>
</evidence>
<name>A0AAV7QBS3_PLEWA</name>
<dbReference type="InterPro" id="IPR002557">
    <property type="entry name" value="Chitin-bd_dom"/>
</dbReference>
<dbReference type="FunFam" id="3.20.20.80:FF:000007">
    <property type="entry name" value="Acidic mammalian chitinase"/>
    <property type="match status" value="1"/>
</dbReference>
<dbReference type="GO" id="GO:0008061">
    <property type="term" value="F:chitin binding"/>
    <property type="evidence" value="ECO:0007669"/>
    <property type="project" value="UniProtKB-KW"/>
</dbReference>
<dbReference type="GO" id="GO:0008843">
    <property type="term" value="F:endochitinase activity"/>
    <property type="evidence" value="ECO:0007669"/>
    <property type="project" value="UniProtKB-EC"/>
</dbReference>
<evidence type="ECO:0000256" key="6">
    <source>
        <dbReference type="ARBA" id="ARBA00023157"/>
    </source>
</evidence>
<evidence type="ECO:0000256" key="5">
    <source>
        <dbReference type="ARBA" id="ARBA00023024"/>
    </source>
</evidence>
<dbReference type="PROSITE" id="PS50940">
    <property type="entry name" value="CHIT_BIND_II"/>
    <property type="match status" value="1"/>
</dbReference>
<dbReference type="InterPro" id="IPR011583">
    <property type="entry name" value="Chitinase_II/V-like_cat"/>
</dbReference>
<dbReference type="CDD" id="cd02872">
    <property type="entry name" value="GH18_chitolectin_chitotriosidase"/>
    <property type="match status" value="1"/>
</dbReference>
<dbReference type="SMART" id="SM00636">
    <property type="entry name" value="Glyco_18"/>
    <property type="match status" value="1"/>
</dbReference>
<feature type="transmembrane region" description="Helical" evidence="8">
    <location>
        <begin position="44"/>
        <end position="66"/>
    </location>
</feature>
<dbReference type="EC" id="3.2.1.14" evidence="3"/>
<keyword evidence="7" id="KW-0119">Carbohydrate metabolism</keyword>
<feature type="domain" description="GH18" evidence="10">
    <location>
        <begin position="62"/>
        <end position="429"/>
    </location>
</feature>
<sequence length="481" mass="54089">MSAAGGRTMFDLELMISIETRVRLDFIPRGLPPRLQTTLNMGTAFVWAGFFAMMIVSSCSAIKLICFYTNWAQYRPGVASFTPKNIEANLCTHLIYSFATISSSHQLNFSQWNDDSFYEDFNRLKMKNPGLKTLLSVGGWILGTEPFTNMVSPGSNRKAFIDSVSPFLRNHGFDGLDLSWQFPGSRGSPPEDKSRFTVLIQELSKEFFNEALQTGRERLLLSATVPSERGTIITGYEISAISRDLDFFNVQTFDFHGFWQNMTGHVSPLYRDRQRTAALPHSSVDSAMRYWRDNGAPAEKLILGVPFYGQTFKLSSSDTGVGAPISGHGAVSPYITEGSMWPYYEICQFRKGATTVWIEEQKVPYSYKGAEWVGYDNIESIKLKVEYLKAKGFGGAMVWALDMDDFTGTFCNEGKYPLLQALHAELNPGWCSNKADDLYQDPQNPARFYICNSQKGDSFFCPKGMLFFEACKCCNWPVQGA</sequence>
<dbReference type="InterPro" id="IPR029070">
    <property type="entry name" value="Chitinase_insertion_sf"/>
</dbReference>
<dbReference type="GO" id="GO:0005576">
    <property type="term" value="C:extracellular region"/>
    <property type="evidence" value="ECO:0007669"/>
    <property type="project" value="InterPro"/>
</dbReference>
<dbReference type="InterPro" id="IPR050314">
    <property type="entry name" value="Glycosyl_Hydrlase_18"/>
</dbReference>
<evidence type="ECO:0000256" key="1">
    <source>
        <dbReference type="ARBA" id="ARBA00000822"/>
    </source>
</evidence>
<evidence type="ECO:0000313" key="11">
    <source>
        <dbReference type="EMBL" id="KAJ1137991.1"/>
    </source>
</evidence>
<keyword evidence="4" id="KW-0147">Chitin-binding</keyword>